<dbReference type="PANTHER" id="PTHR45914">
    <property type="entry name" value="TRANSCRIPTION FACTOR HEC3-RELATED"/>
    <property type="match status" value="1"/>
</dbReference>
<dbReference type="GO" id="GO:0046983">
    <property type="term" value="F:protein dimerization activity"/>
    <property type="evidence" value="ECO:0007669"/>
    <property type="project" value="InterPro"/>
</dbReference>
<reference evidence="6 7" key="1">
    <citation type="submission" date="2020-04" db="EMBL/GenBank/DDBJ databases">
        <title>Plant Genome Project.</title>
        <authorList>
            <person name="Zhang R.-G."/>
        </authorList>
    </citation>
    <scope>NUCLEOTIDE SEQUENCE [LARGE SCALE GENOMIC DNA]</scope>
    <source>
        <strain evidence="6">YNK0</strain>
        <tissue evidence="6">Leaf</tissue>
    </source>
</reference>
<evidence type="ECO:0000313" key="7">
    <source>
        <dbReference type="Proteomes" id="UP000655225"/>
    </source>
</evidence>
<dbReference type="InterPro" id="IPR045239">
    <property type="entry name" value="bHLH95_bHLH"/>
</dbReference>
<keyword evidence="4" id="KW-0539">Nucleus</keyword>
<comment type="subcellular location">
    <subcellularLocation>
        <location evidence="1">Nucleus</location>
    </subcellularLocation>
</comment>
<dbReference type="CDD" id="cd11393">
    <property type="entry name" value="bHLH_AtbHLH_like"/>
    <property type="match status" value="1"/>
</dbReference>
<organism evidence="6 7">
    <name type="scientific">Tetracentron sinense</name>
    <name type="common">Spur-leaf</name>
    <dbReference type="NCBI Taxonomy" id="13715"/>
    <lineage>
        <taxon>Eukaryota</taxon>
        <taxon>Viridiplantae</taxon>
        <taxon>Streptophyta</taxon>
        <taxon>Embryophyta</taxon>
        <taxon>Tracheophyta</taxon>
        <taxon>Spermatophyta</taxon>
        <taxon>Magnoliopsida</taxon>
        <taxon>Trochodendrales</taxon>
        <taxon>Trochodendraceae</taxon>
        <taxon>Tetracentron</taxon>
    </lineage>
</organism>
<dbReference type="EMBL" id="JABCRI010000001">
    <property type="protein sequence ID" value="KAF8412766.1"/>
    <property type="molecule type" value="Genomic_DNA"/>
</dbReference>
<dbReference type="InterPro" id="IPR045843">
    <property type="entry name" value="IND-like"/>
</dbReference>
<evidence type="ECO:0000256" key="4">
    <source>
        <dbReference type="ARBA" id="ARBA00023242"/>
    </source>
</evidence>
<sequence>MAMSFCSNWGTLQHLNPEMISFQQREAELARELLGLHNNITPQNNFIDPFLEPDELFSENYTHLLPYFPSPDDPLVSLSPEIFPPVDDFECYQYPKRQKSYEDLYYSDFVPSCFEWRRRKITEKTQELGKLIPGGNKMNTAEMFQAAFKYVKYLQAQVGLLELMGKARKHSM</sequence>
<evidence type="ECO:0000313" key="6">
    <source>
        <dbReference type="EMBL" id="KAF8412766.1"/>
    </source>
</evidence>
<dbReference type="InterPro" id="IPR011598">
    <property type="entry name" value="bHLH_dom"/>
</dbReference>
<proteinExistence type="predicted"/>
<dbReference type="InterPro" id="IPR036638">
    <property type="entry name" value="HLH_DNA-bd_sf"/>
</dbReference>
<keyword evidence="3" id="KW-0804">Transcription</keyword>
<evidence type="ECO:0000259" key="5">
    <source>
        <dbReference type="PROSITE" id="PS50888"/>
    </source>
</evidence>
<dbReference type="PROSITE" id="PS50888">
    <property type="entry name" value="BHLH"/>
    <property type="match status" value="1"/>
</dbReference>
<evidence type="ECO:0000256" key="2">
    <source>
        <dbReference type="ARBA" id="ARBA00023015"/>
    </source>
</evidence>
<keyword evidence="2" id="KW-0805">Transcription regulation</keyword>
<dbReference type="PANTHER" id="PTHR45914:SF58">
    <property type="entry name" value="BHLH DOMAIN-CONTAINING PROTEIN"/>
    <property type="match status" value="1"/>
</dbReference>
<feature type="domain" description="BHLH" evidence="5">
    <location>
        <begin position="105"/>
        <end position="154"/>
    </location>
</feature>
<dbReference type="Gene3D" id="4.10.280.10">
    <property type="entry name" value="Helix-loop-helix DNA-binding domain"/>
    <property type="match status" value="1"/>
</dbReference>
<comment type="caution">
    <text evidence="6">The sequence shown here is derived from an EMBL/GenBank/DDBJ whole genome shotgun (WGS) entry which is preliminary data.</text>
</comment>
<dbReference type="AlphaFoldDB" id="A0A834ZSQ2"/>
<keyword evidence="7" id="KW-1185">Reference proteome</keyword>
<dbReference type="OrthoDB" id="1921534at2759"/>
<gene>
    <name evidence="6" type="ORF">HHK36_000736</name>
</gene>
<evidence type="ECO:0000256" key="1">
    <source>
        <dbReference type="ARBA" id="ARBA00004123"/>
    </source>
</evidence>
<dbReference type="Pfam" id="PF00010">
    <property type="entry name" value="HLH"/>
    <property type="match status" value="1"/>
</dbReference>
<dbReference type="GO" id="GO:0005634">
    <property type="term" value="C:nucleus"/>
    <property type="evidence" value="ECO:0007669"/>
    <property type="project" value="UniProtKB-SubCell"/>
</dbReference>
<accession>A0A834ZSQ2</accession>
<name>A0A834ZSQ2_TETSI</name>
<dbReference type="GO" id="GO:0003700">
    <property type="term" value="F:DNA-binding transcription factor activity"/>
    <property type="evidence" value="ECO:0007669"/>
    <property type="project" value="InterPro"/>
</dbReference>
<dbReference type="SUPFAM" id="SSF47459">
    <property type="entry name" value="HLH, helix-loop-helix DNA-binding domain"/>
    <property type="match status" value="1"/>
</dbReference>
<dbReference type="Proteomes" id="UP000655225">
    <property type="component" value="Unassembled WGS sequence"/>
</dbReference>
<protein>
    <recommendedName>
        <fullName evidence="5">BHLH domain-containing protein</fullName>
    </recommendedName>
</protein>
<dbReference type="SMART" id="SM00353">
    <property type="entry name" value="HLH"/>
    <property type="match status" value="1"/>
</dbReference>
<evidence type="ECO:0000256" key="3">
    <source>
        <dbReference type="ARBA" id="ARBA00023163"/>
    </source>
</evidence>